<keyword evidence="2 3" id="KW-0802">TPR repeat</keyword>
<dbReference type="InterPro" id="IPR051685">
    <property type="entry name" value="Ycf3/AcsC/BcsC/TPR_MFPF"/>
</dbReference>
<dbReference type="AlphaFoldDB" id="F3L4I3"/>
<evidence type="ECO:0000256" key="3">
    <source>
        <dbReference type="PROSITE-ProRule" id="PRU00339"/>
    </source>
</evidence>
<dbReference type="Pfam" id="PF14559">
    <property type="entry name" value="TPR_19"/>
    <property type="match status" value="1"/>
</dbReference>
<protein>
    <submittedName>
        <fullName evidence="4">Uncharacterized protein</fullName>
    </submittedName>
</protein>
<organism evidence="4 5">
    <name type="scientific">Aequoribacter fuscus</name>
    <dbReference type="NCBI Taxonomy" id="2518989"/>
    <lineage>
        <taxon>Bacteria</taxon>
        <taxon>Pseudomonadati</taxon>
        <taxon>Pseudomonadota</taxon>
        <taxon>Gammaproteobacteria</taxon>
        <taxon>Cellvibrionales</taxon>
        <taxon>Halieaceae</taxon>
        <taxon>Aequoribacter</taxon>
    </lineage>
</organism>
<dbReference type="SUPFAM" id="SSF48452">
    <property type="entry name" value="TPR-like"/>
    <property type="match status" value="2"/>
</dbReference>
<comment type="caution">
    <text evidence="4">The sequence shown here is derived from an EMBL/GenBank/DDBJ whole genome shotgun (WGS) entry which is preliminary data.</text>
</comment>
<evidence type="ECO:0000256" key="1">
    <source>
        <dbReference type="ARBA" id="ARBA00022737"/>
    </source>
</evidence>
<feature type="repeat" description="TPR" evidence="3">
    <location>
        <begin position="516"/>
        <end position="549"/>
    </location>
</feature>
<evidence type="ECO:0000313" key="4">
    <source>
        <dbReference type="EMBL" id="EGG28722.1"/>
    </source>
</evidence>
<keyword evidence="1" id="KW-0677">Repeat</keyword>
<keyword evidence="5" id="KW-1185">Reference proteome</keyword>
<name>F3L4I3_9GAMM</name>
<dbReference type="SMART" id="SM00028">
    <property type="entry name" value="TPR"/>
    <property type="match status" value="5"/>
</dbReference>
<reference evidence="4 5" key="1">
    <citation type="journal article" date="2011" name="J. Bacteriol.">
        <title>Genome sequence of strain IMCC3088, a proteorhodopsin-containing marine bacterium belonging to the OM60/NOR5 clade.</title>
        <authorList>
            <person name="Jang Y."/>
            <person name="Oh H.M."/>
            <person name="Kang I."/>
            <person name="Lee K."/>
            <person name="Yang S.J."/>
            <person name="Cho J.C."/>
        </authorList>
    </citation>
    <scope>NUCLEOTIDE SEQUENCE [LARGE SCALE GENOMIC DNA]</scope>
    <source>
        <strain evidence="4 5">IMCC3088</strain>
    </source>
</reference>
<accession>F3L4I3</accession>
<dbReference type="Gene3D" id="1.25.40.10">
    <property type="entry name" value="Tetratricopeptide repeat domain"/>
    <property type="match status" value="3"/>
</dbReference>
<dbReference type="PROSITE" id="PS50005">
    <property type="entry name" value="TPR"/>
    <property type="match status" value="1"/>
</dbReference>
<dbReference type="EMBL" id="AEIG01000085">
    <property type="protein sequence ID" value="EGG28722.1"/>
    <property type="molecule type" value="Genomic_DNA"/>
</dbReference>
<dbReference type="InterPro" id="IPR019734">
    <property type="entry name" value="TPR_rpt"/>
</dbReference>
<proteinExistence type="predicted"/>
<dbReference type="eggNOG" id="COG0457">
    <property type="taxonomic scope" value="Bacteria"/>
</dbReference>
<dbReference type="PANTHER" id="PTHR44943:SF5">
    <property type="entry name" value="BLL7697 PROTEIN"/>
    <property type="match status" value="1"/>
</dbReference>
<evidence type="ECO:0000256" key="2">
    <source>
        <dbReference type="ARBA" id="ARBA00022803"/>
    </source>
</evidence>
<evidence type="ECO:0000313" key="5">
    <source>
        <dbReference type="Proteomes" id="UP000005615"/>
    </source>
</evidence>
<dbReference type="STRING" id="2518989.IMCC3088_2584"/>
<dbReference type="PANTHER" id="PTHR44943">
    <property type="entry name" value="CELLULOSE SYNTHASE OPERON PROTEIN C"/>
    <property type="match status" value="1"/>
</dbReference>
<gene>
    <name evidence="4" type="ORF">IMCC3088_2584</name>
</gene>
<dbReference type="InterPro" id="IPR011990">
    <property type="entry name" value="TPR-like_helical_dom_sf"/>
</dbReference>
<sequence>MLAGLLSACSSAPVQQPIAAATADPVSTIEPQIIRQEAPIPDELVYDFLLAEFALRQGDYRQALRLYQDLATQVDDVEVSARATRIAQFLGDESAVSVLVKRWLAQEPNNPEAGRLAGILALRRGAGAKAFDYFYDAAQEGAIVDFGMLARAYPDLSSPEREILKQRIDAKLDGSQERSLTFARALMAAEDGDNTRALTFVNELLAAEPQNIQALMLQARLQLSLKHESPLDGLAQAVKTNPNNEALRQHYAQLLAGTDVSAARTQYEILSADHPRKGEYLMALALLNKELNDSLAAKAYLRQCLALEQLIDEAHYYLGEIAQQEGALQAAMDHYQHVGDGQHFLIASRRVAAMLLQTNQLQELHAYLENQRTRFPRRGEQLFALEAQVLSTAEEDEATVELLNKALTVYPNSESLRYARAMAAQRLGNLAQLEADLRIILSISPNNATVLNALGYTLADQTDRYEEAFELISKALELAPGEPAILDSMGWVLFKLGRLQEAEQQLQLAYQQMQDPEIAAHLGEVLMAMGRAEEATKLWTAAIEAAPQHQALIDTLKRLQPALLVTQ</sequence>
<dbReference type="Pfam" id="PF13181">
    <property type="entry name" value="TPR_8"/>
    <property type="match status" value="1"/>
</dbReference>
<dbReference type="Proteomes" id="UP000005615">
    <property type="component" value="Unassembled WGS sequence"/>
</dbReference>